<organism evidence="9 10">
    <name type="scientific">Candidatus Odoribacter faecigallinarum</name>
    <dbReference type="NCBI Taxonomy" id="2838706"/>
    <lineage>
        <taxon>Bacteria</taxon>
        <taxon>Pseudomonadati</taxon>
        <taxon>Bacteroidota</taxon>
        <taxon>Bacteroidia</taxon>
        <taxon>Bacteroidales</taxon>
        <taxon>Odoribacteraceae</taxon>
        <taxon>Odoribacter</taxon>
    </lineage>
</organism>
<evidence type="ECO:0000256" key="4">
    <source>
        <dbReference type="ARBA" id="ARBA00022679"/>
    </source>
</evidence>
<protein>
    <submittedName>
        <fullName evidence="9">Glycosyl transferase</fullName>
    </submittedName>
</protein>
<keyword evidence="4 9" id="KW-0808">Transferase</keyword>
<feature type="transmembrane region" description="Helical" evidence="8">
    <location>
        <begin position="110"/>
        <end position="142"/>
    </location>
</feature>
<feature type="transmembrane region" description="Helical" evidence="8">
    <location>
        <begin position="310"/>
        <end position="329"/>
    </location>
</feature>
<keyword evidence="7 8" id="KW-0472">Membrane</keyword>
<dbReference type="PANTHER" id="PTHR33908:SF11">
    <property type="entry name" value="MEMBRANE PROTEIN"/>
    <property type="match status" value="1"/>
</dbReference>
<dbReference type="PANTHER" id="PTHR33908">
    <property type="entry name" value="MANNOSYLTRANSFERASE YKCB-RELATED"/>
    <property type="match status" value="1"/>
</dbReference>
<dbReference type="GO" id="GO:0005886">
    <property type="term" value="C:plasma membrane"/>
    <property type="evidence" value="ECO:0007669"/>
    <property type="project" value="UniProtKB-SubCell"/>
</dbReference>
<gene>
    <name evidence="9" type="ORF">H9863_05670</name>
</gene>
<evidence type="ECO:0000256" key="5">
    <source>
        <dbReference type="ARBA" id="ARBA00022692"/>
    </source>
</evidence>
<comment type="caution">
    <text evidence="9">The sequence shown here is derived from an EMBL/GenBank/DDBJ whole genome shotgun (WGS) entry which is preliminary data.</text>
</comment>
<dbReference type="AlphaFoldDB" id="A0A9D1V016"/>
<evidence type="ECO:0000256" key="7">
    <source>
        <dbReference type="ARBA" id="ARBA00023136"/>
    </source>
</evidence>
<feature type="transmembrane region" description="Helical" evidence="8">
    <location>
        <begin position="395"/>
        <end position="414"/>
    </location>
</feature>
<keyword evidence="3" id="KW-0328">Glycosyltransferase</keyword>
<keyword evidence="2" id="KW-1003">Cell membrane</keyword>
<proteinExistence type="predicted"/>
<dbReference type="EMBL" id="DXFT01000106">
    <property type="protein sequence ID" value="HIX03587.1"/>
    <property type="molecule type" value="Genomic_DNA"/>
</dbReference>
<keyword evidence="6 8" id="KW-1133">Transmembrane helix</keyword>
<comment type="subcellular location">
    <subcellularLocation>
        <location evidence="1">Cell membrane</location>
        <topology evidence="1">Multi-pass membrane protein</topology>
    </subcellularLocation>
</comment>
<dbReference type="GO" id="GO:0009103">
    <property type="term" value="P:lipopolysaccharide biosynthetic process"/>
    <property type="evidence" value="ECO:0007669"/>
    <property type="project" value="UniProtKB-ARBA"/>
</dbReference>
<feature type="transmembrane region" description="Helical" evidence="8">
    <location>
        <begin position="288"/>
        <end position="304"/>
    </location>
</feature>
<name>A0A9D1V016_9BACT</name>
<accession>A0A9D1V016</accession>
<reference evidence="9" key="2">
    <citation type="submission" date="2021-04" db="EMBL/GenBank/DDBJ databases">
        <authorList>
            <person name="Gilroy R."/>
        </authorList>
    </citation>
    <scope>NUCLEOTIDE SEQUENCE</scope>
    <source>
        <strain evidence="9">23274</strain>
    </source>
</reference>
<dbReference type="InterPro" id="IPR050297">
    <property type="entry name" value="LipidA_mod_glycosyltrf_83"/>
</dbReference>
<feature type="transmembrane region" description="Helical" evidence="8">
    <location>
        <begin position="200"/>
        <end position="222"/>
    </location>
</feature>
<evidence type="ECO:0000256" key="2">
    <source>
        <dbReference type="ARBA" id="ARBA00022475"/>
    </source>
</evidence>
<reference evidence="9" key="1">
    <citation type="journal article" date="2021" name="PeerJ">
        <title>Extensive microbial diversity within the chicken gut microbiome revealed by metagenomics and culture.</title>
        <authorList>
            <person name="Gilroy R."/>
            <person name="Ravi A."/>
            <person name="Getino M."/>
            <person name="Pursley I."/>
            <person name="Horton D.L."/>
            <person name="Alikhan N.F."/>
            <person name="Baker D."/>
            <person name="Gharbi K."/>
            <person name="Hall N."/>
            <person name="Watson M."/>
            <person name="Adriaenssens E.M."/>
            <person name="Foster-Nyarko E."/>
            <person name="Jarju S."/>
            <person name="Secka A."/>
            <person name="Antonio M."/>
            <person name="Oren A."/>
            <person name="Chaudhuri R.R."/>
            <person name="La Ragione R."/>
            <person name="Hildebrand F."/>
            <person name="Pallen M.J."/>
        </authorList>
    </citation>
    <scope>NUCLEOTIDE SEQUENCE</scope>
    <source>
        <strain evidence="9">23274</strain>
    </source>
</reference>
<feature type="transmembrane region" description="Helical" evidence="8">
    <location>
        <begin position="69"/>
        <end position="89"/>
    </location>
</feature>
<evidence type="ECO:0000256" key="6">
    <source>
        <dbReference type="ARBA" id="ARBA00022989"/>
    </source>
</evidence>
<evidence type="ECO:0000313" key="10">
    <source>
        <dbReference type="Proteomes" id="UP000824202"/>
    </source>
</evidence>
<dbReference type="Proteomes" id="UP000824202">
    <property type="component" value="Unassembled WGS sequence"/>
</dbReference>
<evidence type="ECO:0000256" key="3">
    <source>
        <dbReference type="ARBA" id="ARBA00022676"/>
    </source>
</evidence>
<evidence type="ECO:0000313" key="9">
    <source>
        <dbReference type="EMBL" id="HIX03587.1"/>
    </source>
</evidence>
<feature type="transmembrane region" description="Helical" evidence="8">
    <location>
        <begin position="162"/>
        <end position="188"/>
    </location>
</feature>
<feature type="transmembrane region" description="Helical" evidence="8">
    <location>
        <begin position="336"/>
        <end position="355"/>
    </location>
</feature>
<sequence>MKGLKYLLVFVCFIPLLIFRDFTPNNELKYLSIADEALRDGHFFAFWNHGAAYADKPPLYLWIVMLGKWLFGTHSMFFLGLFSVIPALVTIRVMDKWTTPYLKNKYRDSAFLALITSGLFVGSAVVLRMDMLMCMFIVLALYTFFKMYSGRAGKYDPVLLPVYIFLAVFTKGPVGILVPILSIPVFLATQHRFRDFGRYLGWRQWGILLALCAVWFGCVYAEGGKSYLNNLLFNQTVNRAVDAFHHKEPVWYYLKTIWYSLAPWILLYVAAIILGIRKHLINTDLKRFFVVIITTTFIALSIFSGKLDIYMLPIFPFIAYLAFLLLPALKGGWLKAAVGLPAVLLVLAFPGYFIVLHYVTLPVEPTWLYPAATFILSAGAAIALYQLYRQQLLRAINSLAVGLLLTVFVGSFALPPLNPYMGFRAMSEKAQSIAHEEGISTYYYYPFRSAENIDAYIGCSLQPLEAEEIAARDGKERFILFVKERDRREKADLQAAIAGHTEYRFGDYSVIVFK</sequence>
<evidence type="ECO:0000256" key="1">
    <source>
        <dbReference type="ARBA" id="ARBA00004651"/>
    </source>
</evidence>
<dbReference type="GO" id="GO:0016763">
    <property type="term" value="F:pentosyltransferase activity"/>
    <property type="evidence" value="ECO:0007669"/>
    <property type="project" value="TreeGrafter"/>
</dbReference>
<keyword evidence="5 8" id="KW-0812">Transmembrane</keyword>
<feature type="transmembrane region" description="Helical" evidence="8">
    <location>
        <begin position="367"/>
        <end position="388"/>
    </location>
</feature>
<feature type="transmembrane region" description="Helical" evidence="8">
    <location>
        <begin position="257"/>
        <end position="276"/>
    </location>
</feature>
<evidence type="ECO:0000256" key="8">
    <source>
        <dbReference type="SAM" id="Phobius"/>
    </source>
</evidence>